<dbReference type="InterPro" id="IPR009081">
    <property type="entry name" value="PP-bd_ACP"/>
</dbReference>
<feature type="non-terminal residue" evidence="5">
    <location>
        <position position="2496"/>
    </location>
</feature>
<dbReference type="InterPro" id="IPR036736">
    <property type="entry name" value="ACP-like_sf"/>
</dbReference>
<evidence type="ECO:0000313" key="6">
    <source>
        <dbReference type="Proteomes" id="UP000256345"/>
    </source>
</evidence>
<dbReference type="Gene3D" id="2.30.38.10">
    <property type="entry name" value="Luciferase, Domain 3"/>
    <property type="match status" value="2"/>
</dbReference>
<dbReference type="Pfam" id="PF13193">
    <property type="entry name" value="AMP-binding_C"/>
    <property type="match status" value="2"/>
</dbReference>
<organism evidence="5 6">
    <name type="scientific">Archangium gephyra</name>
    <dbReference type="NCBI Taxonomy" id="48"/>
    <lineage>
        <taxon>Bacteria</taxon>
        <taxon>Pseudomonadati</taxon>
        <taxon>Myxococcota</taxon>
        <taxon>Myxococcia</taxon>
        <taxon>Myxococcales</taxon>
        <taxon>Cystobacterineae</taxon>
        <taxon>Archangiaceae</taxon>
        <taxon>Archangium</taxon>
    </lineage>
</organism>
<dbReference type="Pfam" id="PF00668">
    <property type="entry name" value="Condensation"/>
    <property type="match status" value="3"/>
</dbReference>
<evidence type="ECO:0000256" key="2">
    <source>
        <dbReference type="ARBA" id="ARBA00022450"/>
    </source>
</evidence>
<gene>
    <name evidence="5" type="ORF">ATI61_1151</name>
</gene>
<dbReference type="PANTHER" id="PTHR45527">
    <property type="entry name" value="NONRIBOSOMAL PEPTIDE SYNTHETASE"/>
    <property type="match status" value="1"/>
</dbReference>
<name>A0ABX9JPP3_9BACT</name>
<dbReference type="RefSeq" id="WP_116120876.1">
    <property type="nucleotide sequence ID" value="NZ_QUMU01000015.1"/>
</dbReference>
<keyword evidence="2" id="KW-0596">Phosphopantetheine</keyword>
<dbReference type="Pfam" id="PF00550">
    <property type="entry name" value="PP-binding"/>
    <property type="match status" value="2"/>
</dbReference>
<dbReference type="InterPro" id="IPR025110">
    <property type="entry name" value="AMP-bd_C"/>
</dbReference>
<dbReference type="InterPro" id="IPR023213">
    <property type="entry name" value="CAT-like_dom_sf"/>
</dbReference>
<dbReference type="SUPFAM" id="SSF52777">
    <property type="entry name" value="CoA-dependent acyltransferases"/>
    <property type="match status" value="6"/>
</dbReference>
<dbReference type="InterPro" id="IPR010071">
    <property type="entry name" value="AA_adenyl_dom"/>
</dbReference>
<keyword evidence="3" id="KW-0597">Phosphoprotein</keyword>
<comment type="caution">
    <text evidence="5">The sequence shown here is derived from an EMBL/GenBank/DDBJ whole genome shotgun (WGS) entry which is preliminary data.</text>
</comment>
<dbReference type="NCBIfam" id="TIGR01733">
    <property type="entry name" value="AA-adenyl-dom"/>
    <property type="match status" value="2"/>
</dbReference>
<dbReference type="InterPro" id="IPR006162">
    <property type="entry name" value="Ppantetheine_attach_site"/>
</dbReference>
<protein>
    <submittedName>
        <fullName evidence="5">Amino acid adenylation domain-containing protein</fullName>
    </submittedName>
</protein>
<keyword evidence="6" id="KW-1185">Reference proteome</keyword>
<reference evidence="5 6" key="1">
    <citation type="submission" date="2018-08" db="EMBL/GenBank/DDBJ databases">
        <title>Genomic Encyclopedia of Archaeal and Bacterial Type Strains, Phase II (KMG-II): from individual species to whole genera.</title>
        <authorList>
            <person name="Goeker M."/>
        </authorList>
    </citation>
    <scope>NUCLEOTIDE SEQUENCE [LARGE SCALE GENOMIC DNA]</scope>
    <source>
        <strain evidence="5 6">DSM 2261</strain>
    </source>
</reference>
<dbReference type="Pfam" id="PF00501">
    <property type="entry name" value="AMP-binding"/>
    <property type="match status" value="2"/>
</dbReference>
<dbReference type="Proteomes" id="UP000256345">
    <property type="component" value="Unassembled WGS sequence"/>
</dbReference>
<comment type="cofactor">
    <cofactor evidence="1">
        <name>pantetheine 4'-phosphate</name>
        <dbReference type="ChEBI" id="CHEBI:47942"/>
    </cofactor>
</comment>
<dbReference type="Gene3D" id="3.30.559.10">
    <property type="entry name" value="Chloramphenicol acetyltransferase-like domain"/>
    <property type="match status" value="3"/>
</dbReference>
<dbReference type="Gene3D" id="1.10.1200.10">
    <property type="entry name" value="ACP-like"/>
    <property type="match status" value="2"/>
</dbReference>
<sequence length="2496" mass="275127">MANETEKKPTLSREEKLALLAKRLEKTSRPALPLSFSQQRLWFLEQLSPGLKAYNIPLSVRISGELDVGALERGFSELVRRHEVLRTTFRTGPTGPSQVVGPVAPFPLPVVDLSNVPEAAREEQARRRASEEVQKPFELTRGPLMRGLLLRLGEREHVLVVVMHHVVSDGWSLGVLVRELVTLYGAFTAGRPSPLPELPLQYADFAAWQRRQLEGAVLEEQLAYWREQLAGAPRALELPTDKPRPAVQRYEGAVARLRLPRALAEKVKTFARAEGATPFMVLLSAFQAVLHRYSGQEDVCVGTPVAGRGRADLEGLIGFFVNTLVMRARLSGTVSFRELVARVKEAALGAYAHQDVPFERVVEALQPERDQSRSPLFQVMFVLQNAPFPELRVGGAQFRAFEVEAGSAQFDLKLSLVETPEGFEGSLEYATALFEAETAARLVEHLGRLLEGALEAPERGIGALELLGSEERRRLVEEWSGPRMDGVPGVPYARLFEEQVRRTPDALALCFEDTRLSYAELNRRANRLAHHLRGLGVGPEVRVGVCAERSVELVVALLGVLKAGGAYVPLDPEYPEERLRFMVEDARCPVVLVHRPVEARLPEPGGTKVVLDGRWEALGEREDDPGVDVAGDGLAYVIFTSGSTGRPKGAMNTQRGMVNRLEWMQRAYGLGPGDVVLQKTPFSFDVSVWEFFWPLMVGARLVVARPGGHRDGTYLAKLIQDEGVTALHFVPSMMEVFLEETLDGCRCMRKVFSSGEALPGALVKRFQQKVPWAELHNLYGPTEAAVDVSYFACTPGWEGASVPIGKPIGNLKLYVLDGRLEPVPVGVQGELYIGGVGLGRGYLGRAELTAERFVPSPFGGGERLYRTGDVARWRRDGELEYLGRADFQVKLRGFRIELGELEAVARRHETVREAVAVVREVGTGEKRLVAYLTPGMGQQVDTAGVRALLARELPEYMVPSAFVALEALPLLPSGKVDRKALPAPVIERTAERWMAPRTPMEELLAGLWSELLQVQRVGVDESFFALGGHSLLAMQLVARLRSALQVELPLREVFEAPTVAGLAERVGRALAAAAGTAQVPPLRRVSRERALPLSFAQERLWLLDQLEGDSAAYHMALAVELTGLVDVAALERSLHALTRRHEALRTRFVESGGTPIQLIEESAELPLVVESLEAEPELGREAAVRQRIQQEMRKPFELAVGPLARAVLLKLGSERHVLLLTVHHILSDGWSMGVLAREVVALYAAFTQDKPSPLPELPLGYGDYAVWQREWLRGEVLESQLTWWREQLKGAPHVLELPADRPRRMAGSGRAEQRMVLLSSRLVERLETLARGEGATLFMALMAGVQVLLSRHSGQKDLLLGMPFANRNRVETEGVFGLFFEPLVLRADLSGRPGFRELLRRAKKGMLEAFAHPHVPFEPLLKALGVQRDLTRAPLFQVLVGQVEALPEVAQVPGLGVKMLEAEQASTELDLTVMMAKLSHGITLGALYNAELFDAERIERLLEQLQVLLEAAVEAPDRAVEVLPLLKEAERNKLLVEWNGASEALSRETCVHALFEAQVARTPDALAVMEGSRTVTYRELDARAAQLARQLRASGVGLETRVGVCVERSVEMVVALLGVLKAGGAYVPLDAEYPVERLRFMLEDSGARVVVARGTLREKLGEAAGRVWLDVEEASRPVEGAAELKVEVPAEAAAYVLYTSGSTGKPKGVVVQHRSLVNFTRAAWSAFPVEPGDRVLQFASVSWDTSAEEVYPCLTRGGTLVLRTPEMLDVPEAFLARCEAAGVTQLNLPTAFWHEVVASLEAGQGKLPAGLKWVVIGGERAVPERVAQWRRRVGSAVPLLNTYGLTEVTAVATSVELGTSGPEEAGREVAIGRPLKNVRVYVLDGELEPVPEGVVGELYVGGEGLARGYLGRAELTAERFVPSPYGEGERLYRTGDRARWRADGSLEYLGRGDEQVKVRGHRIELGEVEAGLLGHAAVREALVVVREDAPGDKRLVAYVVARAGQALEGAEVRAALGKKLPAYLVPQAVVVLEQLPLQPNGKVDRKALPAPEQAGSARREEYVAPRTPLEEKLAGLWAEVLRLEKVGLHDNFFDAGGHSLLAMQLVARVREAFRVELPLRNVFEAPTVQVLAERLSRMVATAGNAKAPPLKRSPREKALPLSFAQQRLWFLEQLAPGNSSYNLWAPVRVTGALDVRALERSFEELVRRHESLRTTFRQDGATAVQVISPEVRSALEWVDLREVPEAERQAAARRRAEEDAQRSFDLGRGPLLRTTLLKLGAQEHVLVLVMHHIVSDGWSLDVLVREVAALYEAYSQGKPSPLPELPVQYADYAVWQQEWLRGEVLESQLGYWRKQLEGAPPALELPTDKPRPAVQTSRGESRHVKWPKALWREVEGLGRREGATPFMVLLAAFQTVLSRYSGQEDVSVGSPIAGRTHARTEGLIGFFVNTLVLRTKLSAEQSFRELLGQVREVTLGAYAHQDVPFEKLVEELRPER</sequence>
<dbReference type="Gene3D" id="3.40.50.980">
    <property type="match status" value="4"/>
</dbReference>
<dbReference type="SUPFAM" id="SSF56801">
    <property type="entry name" value="Acetyl-CoA synthetase-like"/>
    <property type="match status" value="2"/>
</dbReference>
<dbReference type="SUPFAM" id="SSF47336">
    <property type="entry name" value="ACP-like"/>
    <property type="match status" value="2"/>
</dbReference>
<dbReference type="CDD" id="cd05930">
    <property type="entry name" value="A_NRPS"/>
    <property type="match status" value="1"/>
</dbReference>
<feature type="domain" description="Carrier" evidence="4">
    <location>
        <begin position="995"/>
        <end position="1070"/>
    </location>
</feature>
<dbReference type="InterPro" id="IPR000873">
    <property type="entry name" value="AMP-dep_synth/lig_dom"/>
</dbReference>
<evidence type="ECO:0000259" key="4">
    <source>
        <dbReference type="PROSITE" id="PS50075"/>
    </source>
</evidence>
<dbReference type="Gene3D" id="3.30.559.30">
    <property type="entry name" value="Nonribosomal peptide synthetase, condensation domain"/>
    <property type="match status" value="3"/>
</dbReference>
<feature type="domain" description="Carrier" evidence="4">
    <location>
        <begin position="2064"/>
        <end position="2139"/>
    </location>
</feature>
<dbReference type="InterPro" id="IPR045851">
    <property type="entry name" value="AMP-bd_C_sf"/>
</dbReference>
<evidence type="ECO:0000313" key="5">
    <source>
        <dbReference type="EMBL" id="REG23971.1"/>
    </source>
</evidence>
<dbReference type="InterPro" id="IPR001242">
    <property type="entry name" value="Condensation_dom"/>
</dbReference>
<evidence type="ECO:0000256" key="1">
    <source>
        <dbReference type="ARBA" id="ARBA00001957"/>
    </source>
</evidence>
<dbReference type="Gene3D" id="3.30.300.30">
    <property type="match status" value="2"/>
</dbReference>
<dbReference type="NCBIfam" id="NF003417">
    <property type="entry name" value="PRK04813.1"/>
    <property type="match status" value="2"/>
</dbReference>
<dbReference type="PROSITE" id="PS00455">
    <property type="entry name" value="AMP_BINDING"/>
    <property type="match status" value="2"/>
</dbReference>
<proteinExistence type="predicted"/>
<dbReference type="InterPro" id="IPR020806">
    <property type="entry name" value="PKS_PP-bd"/>
</dbReference>
<dbReference type="PROSITE" id="PS00012">
    <property type="entry name" value="PHOSPHOPANTETHEINE"/>
    <property type="match status" value="2"/>
</dbReference>
<dbReference type="InterPro" id="IPR020845">
    <property type="entry name" value="AMP-binding_CS"/>
</dbReference>
<dbReference type="EMBL" id="QUMU01000015">
    <property type="protein sequence ID" value="REG23971.1"/>
    <property type="molecule type" value="Genomic_DNA"/>
</dbReference>
<accession>A0ABX9JPP3</accession>
<dbReference type="SMART" id="SM00823">
    <property type="entry name" value="PKS_PP"/>
    <property type="match status" value="2"/>
</dbReference>
<dbReference type="CDD" id="cd17646">
    <property type="entry name" value="A_NRPS_AB3403-like"/>
    <property type="match status" value="1"/>
</dbReference>
<dbReference type="PROSITE" id="PS50075">
    <property type="entry name" value="CARRIER"/>
    <property type="match status" value="2"/>
</dbReference>
<evidence type="ECO:0000256" key="3">
    <source>
        <dbReference type="ARBA" id="ARBA00022553"/>
    </source>
</evidence>
<dbReference type="CDD" id="cd19531">
    <property type="entry name" value="LCL_NRPS-like"/>
    <property type="match status" value="3"/>
</dbReference>
<dbReference type="PANTHER" id="PTHR45527:SF1">
    <property type="entry name" value="FATTY ACID SYNTHASE"/>
    <property type="match status" value="1"/>
</dbReference>